<protein>
    <submittedName>
        <fullName evidence="1">Uncharacterized protein</fullName>
    </submittedName>
</protein>
<sequence length="85" mass="8721">MESKTLAEIGEELKLPGSVSYAVEGLPVNDASLRIATAAIGEIQVTPATAATPVALVNIRIARLVRVAPRPIPAGPIRVRGAAAL</sequence>
<gene>
    <name evidence="1" type="ORF">MUN79_17050</name>
</gene>
<evidence type="ECO:0000313" key="1">
    <source>
        <dbReference type="EMBL" id="UOQ70438.1"/>
    </source>
</evidence>
<proteinExistence type="predicted"/>
<dbReference type="EMBL" id="CP095046">
    <property type="protein sequence ID" value="UOQ70438.1"/>
    <property type="molecule type" value="Genomic_DNA"/>
</dbReference>
<name>A0A8T9Q3I7_9BACT</name>
<dbReference type="Proteomes" id="UP000831796">
    <property type="component" value="Chromosome"/>
</dbReference>
<keyword evidence="2" id="KW-1185">Reference proteome</keyword>
<dbReference type="KEGG" id="hcu:MUN79_17050"/>
<dbReference type="AlphaFoldDB" id="A0A8T9Q3I7"/>
<dbReference type="RefSeq" id="WP_244673860.1">
    <property type="nucleotide sequence ID" value="NZ_CP095046.1"/>
</dbReference>
<accession>A0A8T9Q3I7</accession>
<evidence type="ECO:0000313" key="2">
    <source>
        <dbReference type="Proteomes" id="UP000831796"/>
    </source>
</evidence>
<reference evidence="1" key="1">
    <citation type="submission" date="2022-04" db="EMBL/GenBank/DDBJ databases">
        <title>Hymenobacter sp. isolated from the air.</title>
        <authorList>
            <person name="Won M."/>
            <person name="Lee C.-M."/>
            <person name="Woen H.-Y."/>
            <person name="Kwon S.-W."/>
        </authorList>
    </citation>
    <scope>NUCLEOTIDE SEQUENCE</scope>
    <source>
        <strain evidence="1">5116S-3</strain>
    </source>
</reference>
<organism evidence="1 2">
    <name type="scientific">Hymenobacter cellulosilyticus</name>
    <dbReference type="NCBI Taxonomy" id="2932248"/>
    <lineage>
        <taxon>Bacteria</taxon>
        <taxon>Pseudomonadati</taxon>
        <taxon>Bacteroidota</taxon>
        <taxon>Cytophagia</taxon>
        <taxon>Cytophagales</taxon>
        <taxon>Hymenobacteraceae</taxon>
        <taxon>Hymenobacter</taxon>
    </lineage>
</organism>